<dbReference type="PANTHER" id="PTHR31793:SF27">
    <property type="entry name" value="NOVEL THIOESTERASE SUPERFAMILY DOMAIN AND SAPOSIN A-TYPE DOMAIN CONTAINING PROTEIN (0610012H03RIK)"/>
    <property type="match status" value="1"/>
</dbReference>
<evidence type="ECO:0000313" key="3">
    <source>
        <dbReference type="EMBL" id="KAK9827703.1"/>
    </source>
</evidence>
<keyword evidence="4" id="KW-1185">Reference proteome</keyword>
<dbReference type="GO" id="GO:0009507">
    <property type="term" value="C:chloroplast"/>
    <property type="evidence" value="ECO:0007669"/>
    <property type="project" value="TreeGrafter"/>
</dbReference>
<evidence type="ECO:0000256" key="1">
    <source>
        <dbReference type="ARBA" id="ARBA00005953"/>
    </source>
</evidence>
<keyword evidence="2" id="KW-0378">Hydrolase</keyword>
<dbReference type="EMBL" id="JALJOU010000055">
    <property type="protein sequence ID" value="KAK9827703.1"/>
    <property type="molecule type" value="Genomic_DNA"/>
</dbReference>
<dbReference type="InterPro" id="IPR029069">
    <property type="entry name" value="HotDog_dom_sf"/>
</dbReference>
<dbReference type="InterPro" id="IPR050563">
    <property type="entry name" value="4-hydroxybenzoyl-CoA_TE"/>
</dbReference>
<reference evidence="3 4" key="1">
    <citation type="journal article" date="2024" name="Nat. Commun.">
        <title>Phylogenomics reveals the evolutionary origins of lichenization in chlorophyte algae.</title>
        <authorList>
            <person name="Puginier C."/>
            <person name="Libourel C."/>
            <person name="Otte J."/>
            <person name="Skaloud P."/>
            <person name="Haon M."/>
            <person name="Grisel S."/>
            <person name="Petersen M."/>
            <person name="Berrin J.G."/>
            <person name="Delaux P.M."/>
            <person name="Dal Grande F."/>
            <person name="Keller J."/>
        </authorList>
    </citation>
    <scope>NUCLEOTIDE SEQUENCE [LARGE SCALE GENOMIC DNA]</scope>
    <source>
        <strain evidence="3 4">SAG 245.80</strain>
    </source>
</reference>
<dbReference type="Proteomes" id="UP001445335">
    <property type="component" value="Unassembled WGS sequence"/>
</dbReference>
<dbReference type="GO" id="GO:0016297">
    <property type="term" value="F:fatty acyl-[ACP] hydrolase activity"/>
    <property type="evidence" value="ECO:0007669"/>
    <property type="project" value="TreeGrafter"/>
</dbReference>
<dbReference type="AlphaFoldDB" id="A0AAW1R1M4"/>
<dbReference type="CDD" id="cd00586">
    <property type="entry name" value="4HBT"/>
    <property type="match status" value="1"/>
</dbReference>
<evidence type="ECO:0008006" key="5">
    <source>
        <dbReference type="Google" id="ProtNLM"/>
    </source>
</evidence>
<sequence>MGEIGLCFGGPFTTTWRVRDYEVDGFNVVNNAVYANYCQHVRHEFLEYLGLEIAAYDGLLALSELNMAFTAPLRSRDWVKGSLRLRRCMAARAEFEQQLVRVHGPDGVDEEVVLTALATVVFLTRSYRPTRIPAHIRELLIAGRPAT</sequence>
<evidence type="ECO:0000313" key="4">
    <source>
        <dbReference type="Proteomes" id="UP001445335"/>
    </source>
</evidence>
<comment type="similarity">
    <text evidence="1">Belongs to the 4-hydroxybenzoyl-CoA thioesterase family.</text>
</comment>
<organism evidence="3 4">
    <name type="scientific">Elliptochloris bilobata</name>
    <dbReference type="NCBI Taxonomy" id="381761"/>
    <lineage>
        <taxon>Eukaryota</taxon>
        <taxon>Viridiplantae</taxon>
        <taxon>Chlorophyta</taxon>
        <taxon>core chlorophytes</taxon>
        <taxon>Trebouxiophyceae</taxon>
        <taxon>Trebouxiophyceae incertae sedis</taxon>
        <taxon>Elliptochloris clade</taxon>
        <taxon>Elliptochloris</taxon>
    </lineage>
</organism>
<evidence type="ECO:0000256" key="2">
    <source>
        <dbReference type="ARBA" id="ARBA00022801"/>
    </source>
</evidence>
<gene>
    <name evidence="3" type="ORF">WJX81_002427</name>
</gene>
<dbReference type="SUPFAM" id="SSF54637">
    <property type="entry name" value="Thioesterase/thiol ester dehydrase-isomerase"/>
    <property type="match status" value="1"/>
</dbReference>
<proteinExistence type="inferred from homology"/>
<name>A0AAW1R1M4_9CHLO</name>
<protein>
    <recommendedName>
        <fullName evidence="5">Acyl-CoA thioesterase</fullName>
    </recommendedName>
</protein>
<comment type="caution">
    <text evidence="3">The sequence shown here is derived from an EMBL/GenBank/DDBJ whole genome shotgun (WGS) entry which is preliminary data.</text>
</comment>
<accession>A0AAW1R1M4</accession>
<dbReference type="Gene3D" id="3.10.129.10">
    <property type="entry name" value="Hotdog Thioesterase"/>
    <property type="match status" value="1"/>
</dbReference>
<dbReference type="Pfam" id="PF13279">
    <property type="entry name" value="4HBT_2"/>
    <property type="match status" value="1"/>
</dbReference>
<dbReference type="PANTHER" id="PTHR31793">
    <property type="entry name" value="4-HYDROXYBENZOYL-COA THIOESTERASE FAMILY MEMBER"/>
    <property type="match status" value="1"/>
</dbReference>